<protein>
    <recommendedName>
        <fullName evidence="6">Serine phosphatase RsbU (Regulator of sigma subunit)</fullName>
    </recommendedName>
</protein>
<sequence>MREAGTAIRAANCPQQVLEEVLAAAGKVLGTVGGALLLLDAREEFLFLAGAHGLPEEFPLPSRAIDLEEDLTVTYSVRKDEAVWLDSFAERRSRYPLQHSAHGRDVVSGTLPLRSGAAIVGVLWATRTEERAFTGTERAVLECLADLAAEALCILTGRRTAPWESGDGPSPFVEDSVLEAGTAELAEFTWDLSTDVIRGDEALSRLHGIAHRPEGHPVEDLVAAILPADLPHVAATMARIRTECEDYQVPYRVLAGGRIRHLETRGRVAGTTAGGEPAAMRGVVADVTAAHARRAQAEQTLNEYVSQTRQLRELAAALAGAGRIDDLVRAARGALSMFGADGLLITERYGDRMHVAGSHGLDESELHNVRDFPITTVAPLSDALVRRVPVFMNDLDELLAVYPHLTDHAERLTRAAWTALPLPTSSGPQAACMIVFPHTYSFTPGRRALLGIVAQLLAQALDRARVYQAEHDLAVALQRDMLPTSLHQPTGTTVAAIYRPATAGLQVGGDWYDALPTPSGELALIVGDVQGHGVQAAAFMGRIRTAILAYTHEGHTPATVLARTNQLLVQLAAEHPADTALFATCSYGRLNPRTGRLTLVRAGHPPPLIHSPGGAVRALNSPGGLPLGLFPGQSYPTHRTTLPPGGLLLQYTDGLIENPGTDLDDGLQQLATALTQAPPELPGALEHILETCAPDLHRDDITALLTRHDPV</sequence>
<dbReference type="SUPFAM" id="SSF81606">
    <property type="entry name" value="PP2C-like"/>
    <property type="match status" value="1"/>
</dbReference>
<dbReference type="SMART" id="SM00065">
    <property type="entry name" value="GAF"/>
    <property type="match status" value="2"/>
</dbReference>
<dbReference type="Pfam" id="PF13185">
    <property type="entry name" value="GAF_2"/>
    <property type="match status" value="1"/>
</dbReference>
<dbReference type="InterPro" id="IPR036457">
    <property type="entry name" value="PPM-type-like_dom_sf"/>
</dbReference>
<dbReference type="InterPro" id="IPR052016">
    <property type="entry name" value="Bact_Sigma-Reg"/>
</dbReference>
<dbReference type="Pfam" id="PF07228">
    <property type="entry name" value="SpoIIE"/>
    <property type="match status" value="1"/>
</dbReference>
<dbReference type="Proteomes" id="UP001501237">
    <property type="component" value="Unassembled WGS sequence"/>
</dbReference>
<evidence type="ECO:0000256" key="1">
    <source>
        <dbReference type="ARBA" id="ARBA00022801"/>
    </source>
</evidence>
<evidence type="ECO:0000259" key="2">
    <source>
        <dbReference type="SMART" id="SM00065"/>
    </source>
</evidence>
<evidence type="ECO:0000313" key="4">
    <source>
        <dbReference type="EMBL" id="GAA3239040.1"/>
    </source>
</evidence>
<feature type="domain" description="PPM-type phosphatase" evidence="3">
    <location>
        <begin position="492"/>
        <end position="708"/>
    </location>
</feature>
<name>A0ABP6QKY1_9ACTN</name>
<dbReference type="InterPro" id="IPR029016">
    <property type="entry name" value="GAF-like_dom_sf"/>
</dbReference>
<accession>A0ABP6QKY1</accession>
<gene>
    <name evidence="4" type="ORF">GCM10010468_74950</name>
</gene>
<keyword evidence="1" id="KW-0378">Hydrolase</keyword>
<dbReference type="InterPro" id="IPR003018">
    <property type="entry name" value="GAF"/>
</dbReference>
<proteinExistence type="predicted"/>
<reference evidence="5" key="1">
    <citation type="journal article" date="2019" name="Int. J. Syst. Evol. Microbiol.">
        <title>The Global Catalogue of Microorganisms (GCM) 10K type strain sequencing project: providing services to taxonomists for standard genome sequencing and annotation.</title>
        <authorList>
            <consortium name="The Broad Institute Genomics Platform"/>
            <consortium name="The Broad Institute Genome Sequencing Center for Infectious Disease"/>
            <person name="Wu L."/>
            <person name="Ma J."/>
        </authorList>
    </citation>
    <scope>NUCLEOTIDE SEQUENCE [LARGE SCALE GENOMIC DNA]</scope>
    <source>
        <strain evidence="5">JCM 9377</strain>
    </source>
</reference>
<dbReference type="RefSeq" id="WP_344838422.1">
    <property type="nucleotide sequence ID" value="NZ_BAAAUV010000037.1"/>
</dbReference>
<organism evidence="4 5">
    <name type="scientific">Actinocorallia longicatena</name>
    <dbReference type="NCBI Taxonomy" id="111803"/>
    <lineage>
        <taxon>Bacteria</taxon>
        <taxon>Bacillati</taxon>
        <taxon>Actinomycetota</taxon>
        <taxon>Actinomycetes</taxon>
        <taxon>Streptosporangiales</taxon>
        <taxon>Thermomonosporaceae</taxon>
        <taxon>Actinocorallia</taxon>
    </lineage>
</organism>
<evidence type="ECO:0000259" key="3">
    <source>
        <dbReference type="SMART" id="SM00331"/>
    </source>
</evidence>
<dbReference type="Gene3D" id="3.60.40.10">
    <property type="entry name" value="PPM-type phosphatase domain"/>
    <property type="match status" value="1"/>
</dbReference>
<evidence type="ECO:0008006" key="6">
    <source>
        <dbReference type="Google" id="ProtNLM"/>
    </source>
</evidence>
<feature type="domain" description="GAF" evidence="2">
    <location>
        <begin position="13"/>
        <end position="160"/>
    </location>
</feature>
<dbReference type="SMART" id="SM00331">
    <property type="entry name" value="PP2C_SIG"/>
    <property type="match status" value="1"/>
</dbReference>
<dbReference type="EMBL" id="BAAAUV010000037">
    <property type="protein sequence ID" value="GAA3239040.1"/>
    <property type="molecule type" value="Genomic_DNA"/>
</dbReference>
<dbReference type="PANTHER" id="PTHR43156:SF2">
    <property type="entry name" value="STAGE II SPORULATION PROTEIN E"/>
    <property type="match status" value="1"/>
</dbReference>
<dbReference type="PANTHER" id="PTHR43156">
    <property type="entry name" value="STAGE II SPORULATION PROTEIN E-RELATED"/>
    <property type="match status" value="1"/>
</dbReference>
<dbReference type="Gene3D" id="3.30.450.40">
    <property type="match status" value="2"/>
</dbReference>
<dbReference type="Gene3D" id="3.30.450.20">
    <property type="entry name" value="PAS domain"/>
    <property type="match status" value="1"/>
</dbReference>
<keyword evidence="5" id="KW-1185">Reference proteome</keyword>
<dbReference type="SUPFAM" id="SSF55781">
    <property type="entry name" value="GAF domain-like"/>
    <property type="match status" value="2"/>
</dbReference>
<evidence type="ECO:0000313" key="5">
    <source>
        <dbReference type="Proteomes" id="UP001501237"/>
    </source>
</evidence>
<comment type="caution">
    <text evidence="4">The sequence shown here is derived from an EMBL/GenBank/DDBJ whole genome shotgun (WGS) entry which is preliminary data.</text>
</comment>
<dbReference type="InterPro" id="IPR001932">
    <property type="entry name" value="PPM-type_phosphatase-like_dom"/>
</dbReference>
<feature type="domain" description="GAF" evidence="2">
    <location>
        <begin position="307"/>
        <end position="471"/>
    </location>
</feature>